<dbReference type="GO" id="GO:0016758">
    <property type="term" value="F:hexosyltransferase activity"/>
    <property type="evidence" value="ECO:0007669"/>
    <property type="project" value="InterPro"/>
</dbReference>
<feature type="transmembrane region" description="Helical" evidence="8">
    <location>
        <begin position="185"/>
        <end position="212"/>
    </location>
</feature>
<gene>
    <name evidence="9" type="ORF">ELQ92_05125</name>
</gene>
<keyword evidence="3" id="KW-0808">Transferase</keyword>
<dbReference type="Proteomes" id="UP000288603">
    <property type="component" value="Unassembled WGS sequence"/>
</dbReference>
<sequence>MGAVRARVGLWIAFLVIHAGLAWLCLAAPGLPLGDVTLVYRPWSIQLASGSPVVGIDLDWVYPLLAHVPMQLALVAGESVYAEAWLVLMTVLDAVAFAILVGDGSSRRRGGAAWWWLAFIALLGPISLGRIDSVTVPLAVVAVLIVMRRPTAASILLAVATWMKVWPAAILVAAVLALRSRWRVVVASAVFSFGVVFLAFALGGSAHVFSFLGEQSGRGLQLEAPVSLFYVWQTAMGVESASIYYDQAILTYQVAGSGIDVVIALMTPLLVVVVLAVALLGAAAVRAGASTIRVLPSLSLALVLVLIAVNKVGSPQYLTWLIAPVVLGLAWQGRRFLVPAALALGLGALTHVVYPYLYWMLLWAWPPMVVVLTVRNVGYLVLLGWCVVELVRARRAAPTRRPPAVVRDELAAHHP</sequence>
<keyword evidence="4 8" id="KW-0812">Transmembrane</keyword>
<organism evidence="9 10">
    <name type="scientific">Labedella populi</name>
    <dbReference type="NCBI Taxonomy" id="2498850"/>
    <lineage>
        <taxon>Bacteria</taxon>
        <taxon>Bacillati</taxon>
        <taxon>Actinomycetota</taxon>
        <taxon>Actinomycetes</taxon>
        <taxon>Micrococcales</taxon>
        <taxon>Microbacteriaceae</taxon>
        <taxon>Labedella</taxon>
    </lineage>
</organism>
<evidence type="ECO:0000256" key="8">
    <source>
        <dbReference type="SAM" id="Phobius"/>
    </source>
</evidence>
<feature type="transmembrane region" description="Helical" evidence="8">
    <location>
        <begin position="84"/>
        <end position="102"/>
    </location>
</feature>
<reference evidence="9 10" key="1">
    <citation type="submission" date="2018-12" db="EMBL/GenBank/DDBJ databases">
        <authorList>
            <person name="Li F."/>
        </authorList>
    </citation>
    <scope>NUCLEOTIDE SEQUENCE [LARGE SCALE GENOMIC DNA]</scope>
    <source>
        <strain evidence="9 10">8H24J-4-2</strain>
    </source>
</reference>
<evidence type="ECO:0000256" key="1">
    <source>
        <dbReference type="ARBA" id="ARBA00004651"/>
    </source>
</evidence>
<evidence type="ECO:0000256" key="3">
    <source>
        <dbReference type="ARBA" id="ARBA00022679"/>
    </source>
</evidence>
<feature type="transmembrane region" description="Helical" evidence="8">
    <location>
        <begin position="261"/>
        <end position="285"/>
    </location>
</feature>
<evidence type="ECO:0000256" key="7">
    <source>
        <dbReference type="ARBA" id="ARBA00024033"/>
    </source>
</evidence>
<feature type="transmembrane region" description="Helical" evidence="8">
    <location>
        <begin position="292"/>
        <end position="309"/>
    </location>
</feature>
<evidence type="ECO:0000313" key="9">
    <source>
        <dbReference type="EMBL" id="RWZ68586.1"/>
    </source>
</evidence>
<evidence type="ECO:0000313" key="10">
    <source>
        <dbReference type="Proteomes" id="UP000288603"/>
    </source>
</evidence>
<evidence type="ECO:0000256" key="6">
    <source>
        <dbReference type="ARBA" id="ARBA00023136"/>
    </source>
</evidence>
<dbReference type="Pfam" id="PF09594">
    <property type="entry name" value="GT87"/>
    <property type="match status" value="1"/>
</dbReference>
<keyword evidence="10" id="KW-1185">Reference proteome</keyword>
<proteinExistence type="inferred from homology"/>
<dbReference type="AlphaFoldDB" id="A0A3S4A2Y5"/>
<protein>
    <submittedName>
        <fullName evidence="9">DUF2029 domain-containing protein</fullName>
    </submittedName>
</protein>
<dbReference type="EMBL" id="RZNC01000001">
    <property type="protein sequence ID" value="RWZ68586.1"/>
    <property type="molecule type" value="Genomic_DNA"/>
</dbReference>
<name>A0A3S4A2Y5_9MICO</name>
<comment type="subcellular location">
    <subcellularLocation>
        <location evidence="1">Cell membrane</location>
        <topology evidence="1">Multi-pass membrane protein</topology>
    </subcellularLocation>
</comment>
<dbReference type="OrthoDB" id="581198at2"/>
<feature type="transmembrane region" description="Helical" evidence="8">
    <location>
        <begin position="369"/>
        <end position="391"/>
    </location>
</feature>
<feature type="transmembrane region" description="Helical" evidence="8">
    <location>
        <begin position="114"/>
        <end position="147"/>
    </location>
</feature>
<keyword evidence="6 8" id="KW-0472">Membrane</keyword>
<evidence type="ECO:0000256" key="2">
    <source>
        <dbReference type="ARBA" id="ARBA00022475"/>
    </source>
</evidence>
<comment type="similarity">
    <text evidence="7">Belongs to the glycosyltransferase 87 family.</text>
</comment>
<dbReference type="InterPro" id="IPR018584">
    <property type="entry name" value="GT87"/>
</dbReference>
<comment type="caution">
    <text evidence="9">The sequence shown here is derived from an EMBL/GenBank/DDBJ whole genome shotgun (WGS) entry which is preliminary data.</text>
</comment>
<feature type="transmembrane region" description="Helical" evidence="8">
    <location>
        <begin position="315"/>
        <end position="331"/>
    </location>
</feature>
<dbReference type="RefSeq" id="WP_128497851.1">
    <property type="nucleotide sequence ID" value="NZ_RZNC01000001.1"/>
</dbReference>
<evidence type="ECO:0000256" key="5">
    <source>
        <dbReference type="ARBA" id="ARBA00022989"/>
    </source>
</evidence>
<keyword evidence="2" id="KW-1003">Cell membrane</keyword>
<feature type="transmembrane region" description="Helical" evidence="8">
    <location>
        <begin position="336"/>
        <end position="357"/>
    </location>
</feature>
<accession>A0A3S4A2Y5</accession>
<feature type="transmembrane region" description="Helical" evidence="8">
    <location>
        <begin position="153"/>
        <end position="178"/>
    </location>
</feature>
<evidence type="ECO:0000256" key="4">
    <source>
        <dbReference type="ARBA" id="ARBA00022692"/>
    </source>
</evidence>
<dbReference type="GO" id="GO:0005886">
    <property type="term" value="C:plasma membrane"/>
    <property type="evidence" value="ECO:0007669"/>
    <property type="project" value="UniProtKB-SubCell"/>
</dbReference>
<keyword evidence="5 8" id="KW-1133">Transmembrane helix</keyword>